<evidence type="ECO:0000313" key="6">
    <source>
        <dbReference type="Proteomes" id="UP000037505"/>
    </source>
</evidence>
<comment type="caution">
    <text evidence="5">The sequence shown here is derived from an EMBL/GenBank/DDBJ whole genome shotgun (WGS) entry which is preliminary data.</text>
</comment>
<dbReference type="AlphaFoldDB" id="A0A0L1IJS0"/>
<reference evidence="5 6" key="1">
    <citation type="submission" date="2014-06" db="EMBL/GenBank/DDBJ databases">
        <title>The Genome of the Aflatoxigenic Filamentous Fungus Aspergillus nomius.</title>
        <authorList>
            <person name="Moore M.G."/>
            <person name="Shannon B.M."/>
            <person name="Brian M.M."/>
        </authorList>
    </citation>
    <scope>NUCLEOTIDE SEQUENCE [LARGE SCALE GENOMIC DNA]</scope>
    <source>
        <strain evidence="5 6">NRRL 13137</strain>
    </source>
</reference>
<dbReference type="PANTHER" id="PTHR40463">
    <property type="entry name" value="PH-RESPONSE REGULATOR PROTEIN PALC"/>
    <property type="match status" value="1"/>
</dbReference>
<feature type="region of interest" description="Disordered" evidence="3">
    <location>
        <begin position="195"/>
        <end position="224"/>
    </location>
</feature>
<dbReference type="Gene3D" id="1.25.40.280">
    <property type="entry name" value="alix/aip1 like domains"/>
    <property type="match status" value="1"/>
</dbReference>
<evidence type="ECO:0000256" key="2">
    <source>
        <dbReference type="ARBA" id="ARBA00022193"/>
    </source>
</evidence>
<proteinExistence type="inferred from homology"/>
<dbReference type="GO" id="GO:0071467">
    <property type="term" value="P:cellular response to pH"/>
    <property type="evidence" value="ECO:0007669"/>
    <property type="project" value="InterPro"/>
</dbReference>
<protein>
    <recommendedName>
        <fullName evidence="2">pH-response regulator protein palC</fullName>
    </recommendedName>
</protein>
<accession>A0A0L1IJS0</accession>
<dbReference type="STRING" id="1509407.A0A0L1IJS0"/>
<feature type="compositionally biased region" description="Acidic residues" evidence="3">
    <location>
        <begin position="289"/>
        <end position="306"/>
    </location>
</feature>
<dbReference type="InterPro" id="IPR037505">
    <property type="entry name" value="pH-resp_palC"/>
</dbReference>
<sequence>LYATTTPTPEARTAAITSATKHLLQASAVHSLLATSPAFAHVSHSVSATPGKVPDLDPAAQAALASLALAEATLLAVLKDDSYVSACIQARNPNDKEWMVRAPEIPKVRAHLFARLCIRAAEYAEQAAAGLGAVGAQGRAGVEEDLVKYARLAGKIGEGIAWLRAAKTALGVRGEKQENEVKSRGFSRLKQGWMERREERKMEKDAGRMEKGELGPGDNAGREEEGRVIEMLETKWVRMNDTINTQLIPPSADLVANLPSGRDIHSAPGAYRLQALDEEELVRMRAPPMEDEFGPGSDVDDSEEESGLARDTPSTVPERTDSAYY</sequence>
<evidence type="ECO:0000259" key="4">
    <source>
        <dbReference type="PROSITE" id="PS51180"/>
    </source>
</evidence>
<dbReference type="InterPro" id="IPR004328">
    <property type="entry name" value="BRO1_dom"/>
</dbReference>
<comment type="similarity">
    <text evidence="1">Belongs to the palC family.</text>
</comment>
<dbReference type="GeneID" id="26813549"/>
<evidence type="ECO:0000256" key="1">
    <source>
        <dbReference type="ARBA" id="ARBA00010997"/>
    </source>
</evidence>
<dbReference type="RefSeq" id="XP_015400779.1">
    <property type="nucleotide sequence ID" value="XM_015557001.1"/>
</dbReference>
<keyword evidence="6" id="KW-1185">Reference proteome</keyword>
<dbReference type="PANTHER" id="PTHR40463:SF1">
    <property type="entry name" value="PH-RESPONSE REGULATOR PROTEIN PALC"/>
    <property type="match status" value="1"/>
</dbReference>
<feature type="compositionally biased region" description="Basic and acidic residues" evidence="3">
    <location>
        <begin position="195"/>
        <end position="213"/>
    </location>
</feature>
<feature type="domain" description="BRO1" evidence="4">
    <location>
        <begin position="1"/>
        <end position="314"/>
    </location>
</feature>
<dbReference type="OrthoDB" id="10266451at2759"/>
<organism evidence="5 6">
    <name type="scientific">Aspergillus nomiae NRRL (strain ATCC 15546 / NRRL 13137 / CBS 260.88 / M93)</name>
    <dbReference type="NCBI Taxonomy" id="1509407"/>
    <lineage>
        <taxon>Eukaryota</taxon>
        <taxon>Fungi</taxon>
        <taxon>Dikarya</taxon>
        <taxon>Ascomycota</taxon>
        <taxon>Pezizomycotina</taxon>
        <taxon>Eurotiomycetes</taxon>
        <taxon>Eurotiomycetidae</taxon>
        <taxon>Eurotiales</taxon>
        <taxon>Aspergillaceae</taxon>
        <taxon>Aspergillus</taxon>
        <taxon>Aspergillus subgen. Circumdati</taxon>
    </lineage>
</organism>
<dbReference type="InterPro" id="IPR038499">
    <property type="entry name" value="BRO1_sf"/>
</dbReference>
<evidence type="ECO:0000256" key="3">
    <source>
        <dbReference type="SAM" id="MobiDB-lite"/>
    </source>
</evidence>
<dbReference type="PROSITE" id="PS51180">
    <property type="entry name" value="BRO1"/>
    <property type="match status" value="1"/>
</dbReference>
<feature type="non-terminal residue" evidence="5">
    <location>
        <position position="1"/>
    </location>
</feature>
<name>A0A0L1IJS0_ASPN3</name>
<dbReference type="Proteomes" id="UP000037505">
    <property type="component" value="Unassembled WGS sequence"/>
</dbReference>
<evidence type="ECO:0000313" key="5">
    <source>
        <dbReference type="EMBL" id="KNG79856.1"/>
    </source>
</evidence>
<dbReference type="GO" id="GO:0005886">
    <property type="term" value="C:plasma membrane"/>
    <property type="evidence" value="ECO:0007669"/>
    <property type="project" value="TreeGrafter"/>
</dbReference>
<gene>
    <name evidence="5" type="ORF">ANOM_011745</name>
</gene>
<feature type="region of interest" description="Disordered" evidence="3">
    <location>
        <begin position="286"/>
        <end position="325"/>
    </location>
</feature>
<dbReference type="EMBL" id="JNOM01000892">
    <property type="protein sequence ID" value="KNG79856.1"/>
    <property type="molecule type" value="Genomic_DNA"/>
</dbReference>